<keyword evidence="1" id="KW-1133">Transmembrane helix</keyword>
<comment type="caution">
    <text evidence="2">The sequence shown here is derived from an EMBL/GenBank/DDBJ whole genome shotgun (WGS) entry which is preliminary data.</text>
</comment>
<feature type="transmembrane region" description="Helical" evidence="1">
    <location>
        <begin position="9"/>
        <end position="27"/>
    </location>
</feature>
<proteinExistence type="predicted"/>
<dbReference type="EMBL" id="JABFAD010000001">
    <property type="protein sequence ID" value="MBA0789967.1"/>
    <property type="molecule type" value="Genomic_DNA"/>
</dbReference>
<reference evidence="2 3" key="1">
    <citation type="journal article" date="2019" name="Genome Biol. Evol.">
        <title>Insights into the evolution of the New World diploid cottons (Gossypium, subgenus Houzingenia) based on genome sequencing.</title>
        <authorList>
            <person name="Grover C.E."/>
            <person name="Arick M.A. 2nd"/>
            <person name="Thrash A."/>
            <person name="Conover J.L."/>
            <person name="Sanders W.S."/>
            <person name="Peterson D.G."/>
            <person name="Frelichowski J.E."/>
            <person name="Scheffler J.A."/>
            <person name="Scheffler B.E."/>
            <person name="Wendel J.F."/>
        </authorList>
    </citation>
    <scope>NUCLEOTIDE SEQUENCE [LARGE SCALE GENOMIC DNA]</scope>
    <source>
        <strain evidence="2">0</strain>
        <tissue evidence="2">Leaf</tissue>
    </source>
</reference>
<dbReference type="PANTHER" id="PTHR33564:SF11">
    <property type="entry name" value="OS06G0604600 PROTEIN"/>
    <property type="match status" value="1"/>
</dbReference>
<dbReference type="AlphaFoldDB" id="A0A7J9FXB0"/>
<dbReference type="PANTHER" id="PTHR33564">
    <property type="entry name" value="TRANSMEMBRANE PROTEIN"/>
    <property type="match status" value="1"/>
</dbReference>
<keyword evidence="3" id="KW-1185">Reference proteome</keyword>
<name>A0A7J9FXB0_9ROSI</name>
<dbReference type="OrthoDB" id="695890at2759"/>
<protein>
    <recommendedName>
        <fullName evidence="4">Outward-rectifying potassium channel 4-like protein</fullName>
    </recommendedName>
</protein>
<gene>
    <name evidence="2" type="ORF">Gohar_014644</name>
</gene>
<evidence type="ECO:0000256" key="1">
    <source>
        <dbReference type="SAM" id="Phobius"/>
    </source>
</evidence>
<sequence length="127" mass="14064">MASMLSSQGMVLATAMAVSGTVILLAFRYQKSFPLPHLHNKFFALAYLLKRGKKKKKKVHFAEDVMEPRGDGLQVKNHVRIFSNNSSSKLKKFGGDGGKHGGEMPANRVALYNGILRDRGVQRLAYS</sequence>
<accession>A0A7J9FXB0</accession>
<keyword evidence="1" id="KW-0812">Transmembrane</keyword>
<organism evidence="2 3">
    <name type="scientific">Gossypium harknessii</name>
    <dbReference type="NCBI Taxonomy" id="34285"/>
    <lineage>
        <taxon>Eukaryota</taxon>
        <taxon>Viridiplantae</taxon>
        <taxon>Streptophyta</taxon>
        <taxon>Embryophyta</taxon>
        <taxon>Tracheophyta</taxon>
        <taxon>Spermatophyta</taxon>
        <taxon>Magnoliopsida</taxon>
        <taxon>eudicotyledons</taxon>
        <taxon>Gunneridae</taxon>
        <taxon>Pentapetalae</taxon>
        <taxon>rosids</taxon>
        <taxon>malvids</taxon>
        <taxon>Malvales</taxon>
        <taxon>Malvaceae</taxon>
        <taxon>Malvoideae</taxon>
        <taxon>Gossypium</taxon>
    </lineage>
</organism>
<evidence type="ECO:0000313" key="2">
    <source>
        <dbReference type="EMBL" id="MBA0789967.1"/>
    </source>
</evidence>
<evidence type="ECO:0008006" key="4">
    <source>
        <dbReference type="Google" id="ProtNLM"/>
    </source>
</evidence>
<dbReference type="Proteomes" id="UP000593560">
    <property type="component" value="Unassembled WGS sequence"/>
</dbReference>
<evidence type="ECO:0000313" key="3">
    <source>
        <dbReference type="Proteomes" id="UP000593560"/>
    </source>
</evidence>
<keyword evidence="1" id="KW-0472">Membrane</keyword>